<reference evidence="10 11" key="1">
    <citation type="submission" date="2015-02" db="EMBL/GenBank/DDBJ databases">
        <title>Improved understanding of the partial-nitritation anammox process through 23 genomes representing the majority of the microbial community.</title>
        <authorList>
            <person name="Speth D.R."/>
            <person name="In T Zandt M."/>
            <person name="Guerrero Cruz S."/>
            <person name="Jetten M.S."/>
            <person name="Dutilh B.E."/>
        </authorList>
    </citation>
    <scope>NUCLEOTIDE SEQUENCE [LARGE SCALE GENOMIC DNA]</scope>
    <source>
        <strain evidence="10">OLB20</strain>
    </source>
</reference>
<feature type="transmembrane region" description="Helical" evidence="8">
    <location>
        <begin position="71"/>
        <end position="104"/>
    </location>
</feature>
<sequence length="511" mass="57783">MKTPPSGRARFVVRHRLFFAAAAVLVLLRIPSLFEPHWYLDEGMYATIGAHIRDGHVLYRDIYDHKPQLIFYLYALLSLTGNTLVAAKVLNILAGIVTLGGIYALSRRRFLFGRRATAVALVAATILLGTPVLEGNIANAENFFLPLTVWGLYLGLTRSSRGLLLAGLLFGIAFHIKLHPLFDLGALAVYLLITADSNKERIRQTGLLALGFVAPAVAFILFELSRGTFDLYIAAAYLDAYAYSGESAESYIQQTLTKIVVLLTGLTAAVTVWRKTHNRTVTFILILLMFEVFAAVLSGRVFYHYLLQLVPGVSLGAAWVYRNLFRDRSPADKVTAAAVAAGLMFVFAAYFNSSYALPYQNPNRRLPDSWFAAEYYNNFARHLPSGFADDSYLLFFSDRPLKLRSIRNVLPEDTSSVYIYSDLGWAYDYVDQHSPTRIFVAFQLYYRNDDRDRLATMDELYQDPPQYLMIDETRDTFDQLDTFLAENYRQSGRENEFVLYTYTARATARAR</sequence>
<accession>A0A136LYW2</accession>
<evidence type="ECO:0000256" key="5">
    <source>
        <dbReference type="ARBA" id="ARBA00022692"/>
    </source>
</evidence>
<evidence type="ECO:0000256" key="8">
    <source>
        <dbReference type="SAM" id="Phobius"/>
    </source>
</evidence>
<dbReference type="PANTHER" id="PTHR33908">
    <property type="entry name" value="MANNOSYLTRANSFERASE YKCB-RELATED"/>
    <property type="match status" value="1"/>
</dbReference>
<evidence type="ECO:0000259" key="9">
    <source>
        <dbReference type="Pfam" id="PF13231"/>
    </source>
</evidence>
<evidence type="ECO:0000313" key="11">
    <source>
        <dbReference type="Proteomes" id="UP000070457"/>
    </source>
</evidence>
<keyword evidence="4" id="KW-0808">Transferase</keyword>
<dbReference type="GO" id="GO:0009103">
    <property type="term" value="P:lipopolysaccharide biosynthetic process"/>
    <property type="evidence" value="ECO:0007669"/>
    <property type="project" value="UniProtKB-ARBA"/>
</dbReference>
<feature type="transmembrane region" description="Helical" evidence="8">
    <location>
        <begin position="251"/>
        <end position="273"/>
    </location>
</feature>
<dbReference type="GO" id="GO:0016763">
    <property type="term" value="F:pentosyltransferase activity"/>
    <property type="evidence" value="ECO:0007669"/>
    <property type="project" value="TreeGrafter"/>
</dbReference>
<keyword evidence="5 8" id="KW-0812">Transmembrane</keyword>
<proteinExistence type="predicted"/>
<comment type="caution">
    <text evidence="10">The sequence shown here is derived from an EMBL/GenBank/DDBJ whole genome shotgun (WGS) entry which is preliminary data.</text>
</comment>
<feature type="domain" description="Glycosyltransferase RgtA/B/C/D-like" evidence="9">
    <location>
        <begin position="66"/>
        <end position="217"/>
    </location>
</feature>
<keyword evidence="6 8" id="KW-1133">Transmembrane helix</keyword>
<evidence type="ECO:0000256" key="3">
    <source>
        <dbReference type="ARBA" id="ARBA00022676"/>
    </source>
</evidence>
<feature type="transmembrane region" description="Helical" evidence="8">
    <location>
        <begin position="163"/>
        <end position="193"/>
    </location>
</feature>
<dbReference type="AlphaFoldDB" id="A0A136LYW2"/>
<organism evidence="10 11">
    <name type="scientific">candidate division WS6 bacterium OLB20</name>
    <dbReference type="NCBI Taxonomy" id="1617426"/>
    <lineage>
        <taxon>Bacteria</taxon>
        <taxon>Candidatus Dojkabacteria</taxon>
    </lineage>
</organism>
<feature type="transmembrane region" description="Helical" evidence="8">
    <location>
        <begin position="334"/>
        <end position="351"/>
    </location>
</feature>
<evidence type="ECO:0000256" key="2">
    <source>
        <dbReference type="ARBA" id="ARBA00022475"/>
    </source>
</evidence>
<keyword evidence="2" id="KW-1003">Cell membrane</keyword>
<protein>
    <recommendedName>
        <fullName evidence="9">Glycosyltransferase RgtA/B/C/D-like domain-containing protein</fullName>
    </recommendedName>
</protein>
<comment type="subcellular location">
    <subcellularLocation>
        <location evidence="1">Cell membrane</location>
        <topology evidence="1">Multi-pass membrane protein</topology>
    </subcellularLocation>
</comment>
<dbReference type="PANTHER" id="PTHR33908:SF11">
    <property type="entry name" value="MEMBRANE PROTEIN"/>
    <property type="match status" value="1"/>
</dbReference>
<evidence type="ECO:0000256" key="4">
    <source>
        <dbReference type="ARBA" id="ARBA00022679"/>
    </source>
</evidence>
<name>A0A136LYW2_9BACT</name>
<feature type="transmembrane region" description="Helical" evidence="8">
    <location>
        <begin position="280"/>
        <end position="297"/>
    </location>
</feature>
<keyword evidence="3" id="KW-0328">Glycosyltransferase</keyword>
<dbReference type="InterPro" id="IPR050297">
    <property type="entry name" value="LipidA_mod_glycosyltrf_83"/>
</dbReference>
<evidence type="ECO:0000256" key="7">
    <source>
        <dbReference type="ARBA" id="ARBA00023136"/>
    </source>
</evidence>
<evidence type="ECO:0000256" key="1">
    <source>
        <dbReference type="ARBA" id="ARBA00004651"/>
    </source>
</evidence>
<dbReference type="EMBL" id="JYNZ01000003">
    <property type="protein sequence ID" value="KXK26848.1"/>
    <property type="molecule type" value="Genomic_DNA"/>
</dbReference>
<gene>
    <name evidence="10" type="ORF">TR69_WS6001000869</name>
</gene>
<dbReference type="Proteomes" id="UP000070457">
    <property type="component" value="Unassembled WGS sequence"/>
</dbReference>
<dbReference type="STRING" id="1617426.TR69_WS6001000869"/>
<dbReference type="GO" id="GO:0005886">
    <property type="term" value="C:plasma membrane"/>
    <property type="evidence" value="ECO:0007669"/>
    <property type="project" value="UniProtKB-SubCell"/>
</dbReference>
<evidence type="ECO:0000256" key="6">
    <source>
        <dbReference type="ARBA" id="ARBA00022989"/>
    </source>
</evidence>
<dbReference type="InterPro" id="IPR038731">
    <property type="entry name" value="RgtA/B/C-like"/>
</dbReference>
<keyword evidence="7 8" id="KW-0472">Membrane</keyword>
<feature type="transmembrane region" description="Helical" evidence="8">
    <location>
        <begin position="205"/>
        <end position="222"/>
    </location>
</feature>
<feature type="transmembrane region" description="Helical" evidence="8">
    <location>
        <begin position="116"/>
        <end position="133"/>
    </location>
</feature>
<dbReference type="Pfam" id="PF13231">
    <property type="entry name" value="PMT_2"/>
    <property type="match status" value="1"/>
</dbReference>
<evidence type="ECO:0000313" key="10">
    <source>
        <dbReference type="EMBL" id="KXK26848.1"/>
    </source>
</evidence>